<keyword evidence="7" id="KW-0798">TonB box</keyword>
<evidence type="ECO:0000313" key="11">
    <source>
        <dbReference type="EMBL" id="KKN27576.1"/>
    </source>
</evidence>
<comment type="caution">
    <text evidence="11">The sequence shown here is derived from an EMBL/GenBank/DDBJ whole genome shotgun (WGS) entry which is preliminary data.</text>
</comment>
<evidence type="ECO:0000256" key="8">
    <source>
        <dbReference type="ARBA" id="ARBA00023136"/>
    </source>
</evidence>
<evidence type="ECO:0000256" key="5">
    <source>
        <dbReference type="ARBA" id="ARBA00023004"/>
    </source>
</evidence>
<dbReference type="AlphaFoldDB" id="A0A0F9RRF2"/>
<dbReference type="PANTHER" id="PTHR32552">
    <property type="entry name" value="FERRICHROME IRON RECEPTOR-RELATED"/>
    <property type="match status" value="1"/>
</dbReference>
<dbReference type="InterPro" id="IPR036942">
    <property type="entry name" value="Beta-barrel_TonB_sf"/>
</dbReference>
<name>A0A0F9RRF2_9ZZZZ</name>
<feature type="domain" description="TonB-dependent receptor-like beta-barrel" evidence="10">
    <location>
        <begin position="10"/>
        <end position="151"/>
    </location>
</feature>
<keyword evidence="4" id="KW-0812">Transmembrane</keyword>
<dbReference type="InterPro" id="IPR000531">
    <property type="entry name" value="Beta-barrel_TonB"/>
</dbReference>
<sequence length="182" mass="19710">INTVGGTGTEAALQETLNFGEVEIDGIELDILALVGETTTIGFNYVYLDGDLSDVIVPAESVLNVPGTDITDVTYLAQMPENAYSLTLDHGFTVANMSLDAHLDYSYRDDVNSSAVLTPVGDLGLWNARLSWSDIALSDATASVSVWVKNLTDEEEIVYDLAQSGNQFNTPRTYGVDFKLNF</sequence>
<dbReference type="GO" id="GO:0006826">
    <property type="term" value="P:iron ion transport"/>
    <property type="evidence" value="ECO:0007669"/>
    <property type="project" value="UniProtKB-KW"/>
</dbReference>
<dbReference type="EMBL" id="LAZR01002624">
    <property type="protein sequence ID" value="KKN27576.1"/>
    <property type="molecule type" value="Genomic_DNA"/>
</dbReference>
<reference evidence="11" key="1">
    <citation type="journal article" date="2015" name="Nature">
        <title>Complex archaea that bridge the gap between prokaryotes and eukaryotes.</title>
        <authorList>
            <person name="Spang A."/>
            <person name="Saw J.H."/>
            <person name="Jorgensen S.L."/>
            <person name="Zaremba-Niedzwiedzka K."/>
            <person name="Martijn J."/>
            <person name="Lind A.E."/>
            <person name="van Eijk R."/>
            <person name="Schleper C."/>
            <person name="Guy L."/>
            <person name="Ettema T.J."/>
        </authorList>
    </citation>
    <scope>NUCLEOTIDE SEQUENCE</scope>
</reference>
<evidence type="ECO:0000256" key="4">
    <source>
        <dbReference type="ARBA" id="ARBA00022692"/>
    </source>
</evidence>
<comment type="subcellular location">
    <subcellularLocation>
        <location evidence="1">Cell outer membrane</location>
        <topology evidence="1">Multi-pass membrane protein</topology>
    </subcellularLocation>
</comment>
<accession>A0A0F9RRF2</accession>
<keyword evidence="2" id="KW-0813">Transport</keyword>
<dbReference type="Gene3D" id="2.40.170.20">
    <property type="entry name" value="TonB-dependent receptor, beta-barrel domain"/>
    <property type="match status" value="1"/>
</dbReference>
<evidence type="ECO:0000256" key="7">
    <source>
        <dbReference type="ARBA" id="ARBA00023077"/>
    </source>
</evidence>
<dbReference type="Pfam" id="PF00593">
    <property type="entry name" value="TonB_dep_Rec_b-barrel"/>
    <property type="match status" value="1"/>
</dbReference>
<evidence type="ECO:0000256" key="3">
    <source>
        <dbReference type="ARBA" id="ARBA00022496"/>
    </source>
</evidence>
<dbReference type="PANTHER" id="PTHR32552:SF81">
    <property type="entry name" value="TONB-DEPENDENT OUTER MEMBRANE RECEPTOR"/>
    <property type="match status" value="1"/>
</dbReference>
<feature type="non-terminal residue" evidence="11">
    <location>
        <position position="1"/>
    </location>
</feature>
<organism evidence="11">
    <name type="scientific">marine sediment metagenome</name>
    <dbReference type="NCBI Taxonomy" id="412755"/>
    <lineage>
        <taxon>unclassified sequences</taxon>
        <taxon>metagenomes</taxon>
        <taxon>ecological metagenomes</taxon>
    </lineage>
</organism>
<evidence type="ECO:0000259" key="10">
    <source>
        <dbReference type="Pfam" id="PF00593"/>
    </source>
</evidence>
<protein>
    <recommendedName>
        <fullName evidence="10">TonB-dependent receptor-like beta-barrel domain-containing protein</fullName>
    </recommendedName>
</protein>
<dbReference type="SUPFAM" id="SSF56935">
    <property type="entry name" value="Porins"/>
    <property type="match status" value="1"/>
</dbReference>
<evidence type="ECO:0000256" key="1">
    <source>
        <dbReference type="ARBA" id="ARBA00004571"/>
    </source>
</evidence>
<keyword evidence="8" id="KW-0472">Membrane</keyword>
<dbReference type="InterPro" id="IPR039426">
    <property type="entry name" value="TonB-dep_rcpt-like"/>
</dbReference>
<evidence type="ECO:0000256" key="9">
    <source>
        <dbReference type="ARBA" id="ARBA00023237"/>
    </source>
</evidence>
<gene>
    <name evidence="11" type="ORF">LCGC14_0863130</name>
</gene>
<evidence type="ECO:0000256" key="6">
    <source>
        <dbReference type="ARBA" id="ARBA00023065"/>
    </source>
</evidence>
<keyword evidence="3" id="KW-0410">Iron transport</keyword>
<proteinExistence type="predicted"/>
<keyword evidence="9" id="KW-0998">Cell outer membrane</keyword>
<keyword evidence="6" id="KW-0406">Ion transport</keyword>
<keyword evidence="5" id="KW-0408">Iron</keyword>
<dbReference type="GO" id="GO:0009279">
    <property type="term" value="C:cell outer membrane"/>
    <property type="evidence" value="ECO:0007669"/>
    <property type="project" value="UniProtKB-SubCell"/>
</dbReference>
<evidence type="ECO:0000256" key="2">
    <source>
        <dbReference type="ARBA" id="ARBA00022448"/>
    </source>
</evidence>